<feature type="coiled-coil region" evidence="1">
    <location>
        <begin position="12"/>
        <end position="76"/>
    </location>
</feature>
<evidence type="ECO:0000313" key="2">
    <source>
        <dbReference type="EMBL" id="GKS81736.1"/>
    </source>
</evidence>
<reference evidence="2" key="1">
    <citation type="journal article" date="2022" name="Int. J. Syst. Evol. Microbiol.">
        <title>A novel species of lactic acid bacteria, Ligilactobacillus pabuli sp. nov., isolated from alfalfa silage.</title>
        <authorList>
            <person name="Tohno M."/>
            <person name="Tanizawa Y."/>
            <person name="Sawada H."/>
            <person name="Sakamoto M."/>
            <person name="Ohkuma M."/>
            <person name="Kobayashi H."/>
        </authorList>
    </citation>
    <scope>NUCLEOTIDE SEQUENCE</scope>
    <source>
        <strain evidence="2">AF129</strain>
    </source>
</reference>
<sequence length="821" mass="94021">MIEMNDSQQNIYTKIINEIEELLNALKNGNEENEFEEYSKNGNEENEFKEYSKEAINKLSDVRNEINENIKSLEKDSEWETFTIALYGETNAGKSTLVESLRILLNESRKNEERQNFEQTKILLDSADKRIDENKKAISRISEELEQKILVSKKCINNRKNRIRKLKAISDSNILKIQVKVDDFNLTISEIDEEIAKLGNEKSNLNRVILDKMLSSTWSMLRSWFHKLEEQKEINSLTCEVEQLEKKVYETKSEKESLVNQMENMKAQLINQVQSITNECESFEKEIKSYKMKTADQQSVIKSELDINERKKNMMVDDLKNFSDGAIVGDGKSDFTQTVGKYYFEIKGKSFTILDLPGIEGKEEDVQKAIDSAVNKAHVIFYISKNPTPPQKGDDESLGTIEKISRQLSKNSEVYYIYNKPITSPRPLKEGLISGEESKSLKDVDTVLSDLFGENYASHKYLSAYPAFIALGNYYGGKFDKSKQKFRDRFLDLSKVLDLSLVPNFASWMTGQLIVNVEEKIVNSNYKKISLTLQKTIEEINEIHSTFKRLQNTLSENLGITSDKLDIAGSIYEQSLKNASHQSIIAMKNEMRKKIYADIDKGIDDKSFEQILKKQTKEGVVYFTKTLKSHMDKAGKEFVQEISDIVATFQKHVSELVDKYSNSMDFNFKFNPEINIKPNINVKATVVGIAEGIVGLVIIAVNITNPIGWVELVMSSLAMIWGVYKKIKAALNEDFHKAQQRKNADENIDKVAAEMEKELKKQQSDIKEDMIVGIGEIKKGLNKPQIHVKTMTETFLRVKKDIQKLSFQMNKEIGENHNGNN</sequence>
<evidence type="ECO:0008006" key="4">
    <source>
        <dbReference type="Google" id="ProtNLM"/>
    </source>
</evidence>
<dbReference type="EMBL" id="BQXH01000012">
    <property type="protein sequence ID" value="GKS81736.1"/>
    <property type="molecule type" value="Genomic_DNA"/>
</dbReference>
<comment type="caution">
    <text evidence="2">The sequence shown here is derived from an EMBL/GenBank/DDBJ whole genome shotgun (WGS) entry which is preliminary data.</text>
</comment>
<keyword evidence="1" id="KW-0175">Coiled coil</keyword>
<protein>
    <recommendedName>
        <fullName evidence="4">Dynamin family protein</fullName>
    </recommendedName>
</protein>
<dbReference type="Proteomes" id="UP001055149">
    <property type="component" value="Unassembled WGS sequence"/>
</dbReference>
<gene>
    <name evidence="2" type="ORF">LPAF129_14220</name>
</gene>
<accession>A0ABQ5JIL4</accession>
<proteinExistence type="predicted"/>
<dbReference type="SUPFAM" id="SSF52540">
    <property type="entry name" value="P-loop containing nucleoside triphosphate hydrolases"/>
    <property type="match status" value="1"/>
</dbReference>
<dbReference type="Gene3D" id="3.40.50.300">
    <property type="entry name" value="P-loop containing nucleotide triphosphate hydrolases"/>
    <property type="match status" value="2"/>
</dbReference>
<keyword evidence="3" id="KW-1185">Reference proteome</keyword>
<evidence type="ECO:0000313" key="3">
    <source>
        <dbReference type="Proteomes" id="UP001055149"/>
    </source>
</evidence>
<dbReference type="PANTHER" id="PTHR23159:SF31">
    <property type="entry name" value="CENTROSOME-ASSOCIATED PROTEIN CEP250 ISOFORM X1"/>
    <property type="match status" value="1"/>
</dbReference>
<organism evidence="2 3">
    <name type="scientific">Ligilactobacillus pabuli</name>
    <dbReference type="NCBI Taxonomy" id="2886039"/>
    <lineage>
        <taxon>Bacteria</taxon>
        <taxon>Bacillati</taxon>
        <taxon>Bacillota</taxon>
        <taxon>Bacilli</taxon>
        <taxon>Lactobacillales</taxon>
        <taxon>Lactobacillaceae</taxon>
        <taxon>Ligilactobacillus</taxon>
    </lineage>
</organism>
<dbReference type="RefSeq" id="WP_244055481.1">
    <property type="nucleotide sequence ID" value="NZ_BQXH01000012.1"/>
</dbReference>
<dbReference type="PANTHER" id="PTHR23159">
    <property type="entry name" value="CENTROSOMAL PROTEIN 2"/>
    <property type="match status" value="1"/>
</dbReference>
<evidence type="ECO:0000256" key="1">
    <source>
        <dbReference type="SAM" id="Coils"/>
    </source>
</evidence>
<feature type="coiled-coil region" evidence="1">
    <location>
        <begin position="188"/>
        <end position="293"/>
    </location>
</feature>
<dbReference type="InterPro" id="IPR027417">
    <property type="entry name" value="P-loop_NTPase"/>
</dbReference>
<name>A0ABQ5JIL4_9LACO</name>